<protein>
    <recommendedName>
        <fullName evidence="3">Immunity protein 8</fullName>
    </recommendedName>
</protein>
<evidence type="ECO:0000313" key="1">
    <source>
        <dbReference type="EMBL" id="SCL60408.1"/>
    </source>
</evidence>
<keyword evidence="2" id="KW-1185">Reference proteome</keyword>
<dbReference type="OrthoDB" id="3383011at2"/>
<evidence type="ECO:0008006" key="3">
    <source>
        <dbReference type="Google" id="ProtNLM"/>
    </source>
</evidence>
<name>A0A1C6V2D4_9ACTN</name>
<accession>A0A1C6V2D4</accession>
<dbReference type="RefSeq" id="WP_091121256.1">
    <property type="nucleotide sequence ID" value="NZ_FMHY01000002.1"/>
</dbReference>
<sequence length="138" mass="15218">MTFWVHYVLPPDAAGNGVALPSGDEVIGFAVTVDVDAGDRTVDFSIATVGDGYQIATDINCTSVLRGQAEEVAATRAVDAWVLDFAGRAVRVHELLLHRWYEVCSESHRASIEAMQRWLTAQDPARDYWAPLRRDGRS</sequence>
<dbReference type="AlphaFoldDB" id="A0A1C6V2D4"/>
<proteinExistence type="predicted"/>
<gene>
    <name evidence="1" type="ORF">GA0070604_4292</name>
</gene>
<reference evidence="2" key="1">
    <citation type="submission" date="2016-06" db="EMBL/GenBank/DDBJ databases">
        <authorList>
            <person name="Varghese N."/>
            <person name="Submissions Spin"/>
        </authorList>
    </citation>
    <scope>NUCLEOTIDE SEQUENCE [LARGE SCALE GENOMIC DNA]</scope>
    <source>
        <strain evidence="2">DSM 44814</strain>
    </source>
</reference>
<organism evidence="1 2">
    <name type="scientific">Micromonospora eburnea</name>
    <dbReference type="NCBI Taxonomy" id="227316"/>
    <lineage>
        <taxon>Bacteria</taxon>
        <taxon>Bacillati</taxon>
        <taxon>Actinomycetota</taxon>
        <taxon>Actinomycetes</taxon>
        <taxon>Micromonosporales</taxon>
        <taxon>Micromonosporaceae</taxon>
        <taxon>Micromonospora</taxon>
    </lineage>
</organism>
<dbReference type="Proteomes" id="UP000199696">
    <property type="component" value="Unassembled WGS sequence"/>
</dbReference>
<dbReference type="STRING" id="227316.GA0070604_4292"/>
<evidence type="ECO:0000313" key="2">
    <source>
        <dbReference type="Proteomes" id="UP000199696"/>
    </source>
</evidence>
<dbReference type="EMBL" id="FMHY01000002">
    <property type="protein sequence ID" value="SCL60408.1"/>
    <property type="molecule type" value="Genomic_DNA"/>
</dbReference>